<reference evidence="3 4" key="1">
    <citation type="submission" date="2020-08" db="EMBL/GenBank/DDBJ databases">
        <title>Sequencing the genomes of 1000 actinobacteria strains.</title>
        <authorList>
            <person name="Klenk H.-P."/>
        </authorList>
    </citation>
    <scope>NUCLEOTIDE SEQUENCE [LARGE SCALE GENOMIC DNA]</scope>
    <source>
        <strain evidence="3 4">DSM 45507</strain>
    </source>
</reference>
<dbReference type="Gene3D" id="3.60.10.10">
    <property type="entry name" value="Endonuclease/exonuclease/phosphatase"/>
    <property type="match status" value="1"/>
</dbReference>
<dbReference type="SUPFAM" id="SSF56219">
    <property type="entry name" value="DNase I-like"/>
    <property type="match status" value="1"/>
</dbReference>
<dbReference type="GO" id="GO:0004519">
    <property type="term" value="F:endonuclease activity"/>
    <property type="evidence" value="ECO:0007669"/>
    <property type="project" value="UniProtKB-KW"/>
</dbReference>
<feature type="chain" id="PRO_5031206297" evidence="1">
    <location>
        <begin position="27"/>
        <end position="321"/>
    </location>
</feature>
<gene>
    <name evidence="3" type="ORF">HD596_008876</name>
</gene>
<keyword evidence="3" id="KW-0378">Hydrolase</keyword>
<dbReference type="Pfam" id="PF03372">
    <property type="entry name" value="Exo_endo_phos"/>
    <property type="match status" value="1"/>
</dbReference>
<evidence type="ECO:0000256" key="1">
    <source>
        <dbReference type="SAM" id="SignalP"/>
    </source>
</evidence>
<accession>A0A7W9GE40</accession>
<dbReference type="GO" id="GO:0004527">
    <property type="term" value="F:exonuclease activity"/>
    <property type="evidence" value="ECO:0007669"/>
    <property type="project" value="UniProtKB-KW"/>
</dbReference>
<feature type="domain" description="Endonuclease/exonuclease/phosphatase" evidence="2">
    <location>
        <begin position="37"/>
        <end position="308"/>
    </location>
</feature>
<keyword evidence="4" id="KW-1185">Reference proteome</keyword>
<keyword evidence="3" id="KW-0540">Nuclease</keyword>
<proteinExistence type="predicted"/>
<keyword evidence="3" id="KW-0269">Exonuclease</keyword>
<evidence type="ECO:0000313" key="4">
    <source>
        <dbReference type="Proteomes" id="UP000579153"/>
    </source>
</evidence>
<dbReference type="EMBL" id="JACHMB010000001">
    <property type="protein sequence ID" value="MBB5782120.1"/>
    <property type="molecule type" value="Genomic_DNA"/>
</dbReference>
<keyword evidence="3" id="KW-0255">Endonuclease</keyword>
<dbReference type="InterPro" id="IPR036691">
    <property type="entry name" value="Endo/exonu/phosph_ase_sf"/>
</dbReference>
<protein>
    <submittedName>
        <fullName evidence="3">Endonuclease/exonuclease/phosphatase family metal-dependent hydrolase</fullName>
    </submittedName>
</protein>
<evidence type="ECO:0000259" key="2">
    <source>
        <dbReference type="Pfam" id="PF03372"/>
    </source>
</evidence>
<organism evidence="3 4">
    <name type="scientific">Nonomuraea jabiensis</name>
    <dbReference type="NCBI Taxonomy" id="882448"/>
    <lineage>
        <taxon>Bacteria</taxon>
        <taxon>Bacillati</taxon>
        <taxon>Actinomycetota</taxon>
        <taxon>Actinomycetes</taxon>
        <taxon>Streptosporangiales</taxon>
        <taxon>Streptosporangiaceae</taxon>
        <taxon>Nonomuraea</taxon>
    </lineage>
</organism>
<dbReference type="AlphaFoldDB" id="A0A7W9GE40"/>
<keyword evidence="1" id="KW-0732">Signal</keyword>
<dbReference type="InterPro" id="IPR005135">
    <property type="entry name" value="Endo/exonuclease/phosphatase"/>
</dbReference>
<name>A0A7W9GE40_9ACTN</name>
<feature type="signal peptide" evidence="1">
    <location>
        <begin position="1"/>
        <end position="26"/>
    </location>
</feature>
<dbReference type="RefSeq" id="WP_221519835.1">
    <property type="nucleotide sequence ID" value="NZ_JACHMB010000001.1"/>
</dbReference>
<dbReference type="Proteomes" id="UP000579153">
    <property type="component" value="Unassembled WGS sequence"/>
</dbReference>
<evidence type="ECO:0000313" key="3">
    <source>
        <dbReference type="EMBL" id="MBB5782120.1"/>
    </source>
</evidence>
<sequence length="321" mass="35076">MRMLARLMVAVVALGATLLTGGSAHAADSVRTYNVWQWNVSGQKMNGGSTTNGMVDAAAASILTRDSDFAAFNELCWSQYEALKDKLIKNHWVSENTSFARFAAIRNEEEPIAPEVCGGEQFGIAIFSRRDLGAATRYELPRYSEKARYKLLCAPLEDLQHMRFCTTHITSENADIDGSPINERQLNAVQDHLEDLYDAGNTVIIAGDFNARPHLQRLNDWYSPTVNGPNNHNNTGAYRELDDLDPRCPGVGEPTTLDTLPVEDPCKDRPKIDMIFVRESLIVGAYSGDALGEGTGGTACGGGPCSDHRVLIGTVTVRVKV</sequence>
<comment type="caution">
    <text evidence="3">The sequence shown here is derived from an EMBL/GenBank/DDBJ whole genome shotgun (WGS) entry which is preliminary data.</text>
</comment>